<comment type="caution">
    <text evidence="2">The sequence shown here is derived from an EMBL/GenBank/DDBJ whole genome shotgun (WGS) entry which is preliminary data.</text>
</comment>
<dbReference type="EMBL" id="JACOOL010000001">
    <property type="protein sequence ID" value="MBC5635567.1"/>
    <property type="molecule type" value="Genomic_DNA"/>
</dbReference>
<proteinExistence type="predicted"/>
<keyword evidence="1" id="KW-1133">Transmembrane helix</keyword>
<keyword evidence="1" id="KW-0472">Membrane</keyword>
<dbReference type="Proteomes" id="UP000637359">
    <property type="component" value="Unassembled WGS sequence"/>
</dbReference>
<evidence type="ECO:0000256" key="1">
    <source>
        <dbReference type="SAM" id="Phobius"/>
    </source>
</evidence>
<name>A0A923L313_9BACI</name>
<sequence length="107" mass="12434">MKRYIALFVLLTVMGQFYYAHAVFKHENPILVQEYDTPTSSTLDNFFPVTGDGKLKITFLFLGTILVVTFIFVFSFNRLVQFVKRRTVLCPIFYQSNYLISTSLKIS</sequence>
<accession>A0A923L313</accession>
<reference evidence="2" key="1">
    <citation type="submission" date="2020-08" db="EMBL/GenBank/DDBJ databases">
        <title>Genome public.</title>
        <authorList>
            <person name="Liu C."/>
            <person name="Sun Q."/>
        </authorList>
    </citation>
    <scope>NUCLEOTIDE SEQUENCE</scope>
    <source>
        <strain evidence="2">BX22</strain>
    </source>
</reference>
<dbReference type="AlphaFoldDB" id="A0A923L313"/>
<gene>
    <name evidence="2" type="ORF">H8S33_01895</name>
</gene>
<keyword evidence="1" id="KW-0812">Transmembrane</keyword>
<organism evidence="2 3">
    <name type="scientific">Ornithinibacillus hominis</name>
    <dbReference type="NCBI Taxonomy" id="2763055"/>
    <lineage>
        <taxon>Bacteria</taxon>
        <taxon>Bacillati</taxon>
        <taxon>Bacillota</taxon>
        <taxon>Bacilli</taxon>
        <taxon>Bacillales</taxon>
        <taxon>Bacillaceae</taxon>
        <taxon>Ornithinibacillus</taxon>
    </lineage>
</organism>
<evidence type="ECO:0000313" key="3">
    <source>
        <dbReference type="Proteomes" id="UP000637359"/>
    </source>
</evidence>
<dbReference type="RefSeq" id="WP_186868268.1">
    <property type="nucleotide sequence ID" value="NZ_JACOOL010000001.1"/>
</dbReference>
<keyword evidence="3" id="KW-1185">Reference proteome</keyword>
<protein>
    <submittedName>
        <fullName evidence="2">Uncharacterized protein</fullName>
    </submittedName>
</protein>
<feature type="transmembrane region" description="Helical" evidence="1">
    <location>
        <begin position="57"/>
        <end position="76"/>
    </location>
</feature>
<evidence type="ECO:0000313" key="2">
    <source>
        <dbReference type="EMBL" id="MBC5635567.1"/>
    </source>
</evidence>